<organism evidence="1 2">
    <name type="scientific">Brachionus calyciflorus</name>
    <dbReference type="NCBI Taxonomy" id="104777"/>
    <lineage>
        <taxon>Eukaryota</taxon>
        <taxon>Metazoa</taxon>
        <taxon>Spiralia</taxon>
        <taxon>Gnathifera</taxon>
        <taxon>Rotifera</taxon>
        <taxon>Eurotatoria</taxon>
        <taxon>Monogononta</taxon>
        <taxon>Pseudotrocha</taxon>
        <taxon>Ploima</taxon>
        <taxon>Brachionidae</taxon>
        <taxon>Brachionus</taxon>
    </lineage>
</organism>
<comment type="caution">
    <text evidence="1">The sequence shown here is derived from an EMBL/GenBank/DDBJ whole genome shotgun (WGS) entry which is preliminary data.</text>
</comment>
<dbReference type="Proteomes" id="UP000663879">
    <property type="component" value="Unassembled WGS sequence"/>
</dbReference>
<reference evidence="1" key="1">
    <citation type="submission" date="2021-02" db="EMBL/GenBank/DDBJ databases">
        <authorList>
            <person name="Nowell W R."/>
        </authorList>
    </citation>
    <scope>NUCLEOTIDE SEQUENCE</scope>
    <source>
        <strain evidence="1">Ploen Becks lab</strain>
    </source>
</reference>
<keyword evidence="2" id="KW-1185">Reference proteome</keyword>
<protein>
    <submittedName>
        <fullName evidence="1">Uncharacterized protein</fullName>
    </submittedName>
</protein>
<evidence type="ECO:0000313" key="2">
    <source>
        <dbReference type="Proteomes" id="UP000663879"/>
    </source>
</evidence>
<dbReference type="AlphaFoldDB" id="A0A814A629"/>
<name>A0A814A629_9BILA</name>
<gene>
    <name evidence="1" type="ORF">OXX778_LOCUS11828</name>
</gene>
<proteinExistence type="predicted"/>
<sequence length="71" mass="8150">MDLSTIKFDYNQFKSEYDADENNGKKGYEASITIGFDDKVINISSNQHNIIQPSSEIPEADWHVPMQENQI</sequence>
<accession>A0A814A629</accession>
<dbReference type="EMBL" id="CAJNOC010002054">
    <property type="protein sequence ID" value="CAF0909568.1"/>
    <property type="molecule type" value="Genomic_DNA"/>
</dbReference>
<evidence type="ECO:0000313" key="1">
    <source>
        <dbReference type="EMBL" id="CAF0909568.1"/>
    </source>
</evidence>